<dbReference type="EMBL" id="JAPZCX010000020">
    <property type="protein sequence ID" value="MDN5071427.1"/>
    <property type="molecule type" value="Genomic_DNA"/>
</dbReference>
<evidence type="ECO:0000313" key="2">
    <source>
        <dbReference type="Proteomes" id="UP001170288"/>
    </source>
</evidence>
<accession>A0AAW7Q0C7</accession>
<reference evidence="1" key="2">
    <citation type="journal article" date="2023" name="Microorganisms">
        <title>Genomic Characterization of Arcobacter butzleri Strains Isolated from Various Sources in Lithuania.</title>
        <authorList>
            <person name="Uljanovas D."/>
            <person name="Golz G."/>
            <person name="Fleischmann S."/>
            <person name="Kudirkiene E."/>
            <person name="Kasetiene N."/>
            <person name="Grineviciene A."/>
            <person name="Tamuleviciene E."/>
            <person name="Aksomaitiene J."/>
            <person name="Alter T."/>
            <person name="Malakauskas M."/>
        </authorList>
    </citation>
    <scope>NUCLEOTIDE SEQUENCE</scope>
    <source>
        <strain evidence="1">RCM69</strain>
    </source>
</reference>
<protein>
    <submittedName>
        <fullName evidence="1">Uncharacterized protein</fullName>
    </submittedName>
</protein>
<organism evidence="1 2">
    <name type="scientific">Aliarcobacter butzleri</name>
    <dbReference type="NCBI Taxonomy" id="28197"/>
    <lineage>
        <taxon>Bacteria</taxon>
        <taxon>Pseudomonadati</taxon>
        <taxon>Campylobacterota</taxon>
        <taxon>Epsilonproteobacteria</taxon>
        <taxon>Campylobacterales</taxon>
        <taxon>Arcobacteraceae</taxon>
        <taxon>Aliarcobacter</taxon>
    </lineage>
</organism>
<proteinExistence type="predicted"/>
<dbReference type="RefSeq" id="WP_301372556.1">
    <property type="nucleotide sequence ID" value="NZ_JAPZCX010000020.1"/>
</dbReference>
<reference evidence="1" key="1">
    <citation type="submission" date="2022-12" db="EMBL/GenBank/DDBJ databases">
        <authorList>
            <person name="Uljanovas D."/>
        </authorList>
    </citation>
    <scope>NUCLEOTIDE SEQUENCE</scope>
    <source>
        <strain evidence="1">RCM69</strain>
    </source>
</reference>
<dbReference type="Proteomes" id="UP001170288">
    <property type="component" value="Unassembled WGS sequence"/>
</dbReference>
<evidence type="ECO:0000313" key="1">
    <source>
        <dbReference type="EMBL" id="MDN5071427.1"/>
    </source>
</evidence>
<comment type="caution">
    <text evidence="1">The sequence shown here is derived from an EMBL/GenBank/DDBJ whole genome shotgun (WGS) entry which is preliminary data.</text>
</comment>
<name>A0AAW7Q0C7_9BACT</name>
<sequence length="87" mass="10153">MITVENKEVKKTHEFSQFSSGITRSGKGILVIDEAYEFIINKPLSYIITPCEFDKEKVLAFINKKRKMKKSQKYRKQLAINKLKGQK</sequence>
<dbReference type="AlphaFoldDB" id="A0AAW7Q0C7"/>
<gene>
    <name evidence="1" type="ORF">O8C76_10385</name>
</gene>